<comment type="caution">
    <text evidence="2">The sequence shown here is derived from an EMBL/GenBank/DDBJ whole genome shotgun (WGS) entry which is preliminary data.</text>
</comment>
<keyword evidence="1" id="KW-1133">Transmembrane helix</keyword>
<keyword evidence="1" id="KW-0472">Membrane</keyword>
<sequence length="72" mass="7371">MDALLLLLGRVVGFAGLLLCVVAAVARLLGNYWLAGIQLGTLMQAGIAAVVIGCFLLLVAQGCADGSGRSRR</sequence>
<protein>
    <submittedName>
        <fullName evidence="2">Uncharacterized protein</fullName>
    </submittedName>
</protein>
<gene>
    <name evidence="2" type="ORF">AW11_01595</name>
</gene>
<evidence type="ECO:0000256" key="1">
    <source>
        <dbReference type="SAM" id="Phobius"/>
    </source>
</evidence>
<organism evidence="2 3">
    <name type="scientific">Accumulibacter regalis</name>
    <dbReference type="NCBI Taxonomy" id="522306"/>
    <lineage>
        <taxon>Bacteria</taxon>
        <taxon>Pseudomonadati</taxon>
        <taxon>Pseudomonadota</taxon>
        <taxon>Betaproteobacteria</taxon>
        <taxon>Candidatus Accumulibacter</taxon>
    </lineage>
</organism>
<keyword evidence="1" id="KW-0812">Transmembrane</keyword>
<name>A0A011QIU3_ACCRE</name>
<dbReference type="AlphaFoldDB" id="A0A011QIU3"/>
<dbReference type="PATRIC" id="fig|1454004.3.peg.1645"/>
<dbReference type="EMBL" id="JEMY01000017">
    <property type="protein sequence ID" value="EXI89272.1"/>
    <property type="molecule type" value="Genomic_DNA"/>
</dbReference>
<feature type="transmembrane region" description="Helical" evidence="1">
    <location>
        <begin position="42"/>
        <end position="64"/>
    </location>
</feature>
<reference evidence="2" key="1">
    <citation type="submission" date="2014-02" db="EMBL/GenBank/DDBJ databases">
        <title>Expanding our view of genomic diversity in Candidatus Accumulibacter clades.</title>
        <authorList>
            <person name="Skennerton C.T."/>
            <person name="Barr J.J."/>
            <person name="Slater F.R."/>
            <person name="Bond P.L."/>
            <person name="Tyson G.W."/>
        </authorList>
    </citation>
    <scope>NUCLEOTIDE SEQUENCE [LARGE SCALE GENOMIC DNA]</scope>
</reference>
<evidence type="ECO:0000313" key="2">
    <source>
        <dbReference type="EMBL" id="EXI89272.1"/>
    </source>
</evidence>
<evidence type="ECO:0000313" key="3">
    <source>
        <dbReference type="Proteomes" id="UP000022141"/>
    </source>
</evidence>
<keyword evidence="3" id="KW-1185">Reference proteome</keyword>
<proteinExistence type="predicted"/>
<dbReference type="Proteomes" id="UP000022141">
    <property type="component" value="Unassembled WGS sequence"/>
</dbReference>
<accession>A0A011QIU3</accession>